<keyword evidence="4" id="KW-1185">Reference proteome</keyword>
<dbReference type="RefSeq" id="WP_148344781.1">
    <property type="nucleotide sequence ID" value="NZ_VSFG01000012.1"/>
</dbReference>
<sequence length="135" mass="12721">MKRLLVVPVVAAALTLGMSACGGDSKDDAGGKVSPSGGGTITGNGGGTITGNGGGGSTGGSTKGGGTNGGGGGSELTPAQREALGKVVACMRKKGYGMPEPTSPVVVPTDKNGKSDAQVNKDSAECAAQSQPSGG</sequence>
<dbReference type="Proteomes" id="UP000323380">
    <property type="component" value="Unassembled WGS sequence"/>
</dbReference>
<gene>
    <name evidence="3" type="ORF">FXF69_38395</name>
</gene>
<proteinExistence type="predicted"/>
<protein>
    <submittedName>
        <fullName evidence="3">Uncharacterized protein</fullName>
    </submittedName>
</protein>
<dbReference type="EMBL" id="VSFG01000012">
    <property type="protein sequence ID" value="TYB40883.1"/>
    <property type="molecule type" value="Genomic_DNA"/>
</dbReference>
<dbReference type="AlphaFoldDB" id="A0A5D0N8Z1"/>
<evidence type="ECO:0000313" key="3">
    <source>
        <dbReference type="EMBL" id="TYB40883.1"/>
    </source>
</evidence>
<feature type="signal peptide" evidence="2">
    <location>
        <begin position="1"/>
        <end position="22"/>
    </location>
</feature>
<feature type="region of interest" description="Disordered" evidence="1">
    <location>
        <begin position="21"/>
        <end position="80"/>
    </location>
</feature>
<evidence type="ECO:0000313" key="4">
    <source>
        <dbReference type="Proteomes" id="UP000323380"/>
    </source>
</evidence>
<evidence type="ECO:0000256" key="2">
    <source>
        <dbReference type="SAM" id="SignalP"/>
    </source>
</evidence>
<evidence type="ECO:0000256" key="1">
    <source>
        <dbReference type="SAM" id="MobiDB-lite"/>
    </source>
</evidence>
<keyword evidence="2" id="KW-0732">Signal</keyword>
<name>A0A5D0N8Z1_9ACTN</name>
<accession>A0A5D0N8Z1</accession>
<feature type="compositionally biased region" description="Gly residues" evidence="1">
    <location>
        <begin position="36"/>
        <end position="74"/>
    </location>
</feature>
<reference evidence="3 4" key="1">
    <citation type="submission" date="2019-08" db="EMBL/GenBank/DDBJ databases">
        <title>Actinomadura sp. nov. CYP1-5 isolated from mountain soil.</title>
        <authorList>
            <person name="Songsumanus A."/>
            <person name="Kuncharoen N."/>
            <person name="Kudo T."/>
            <person name="Yuki M."/>
            <person name="Igarashi Y."/>
            <person name="Tanasupawat S."/>
        </authorList>
    </citation>
    <scope>NUCLEOTIDE SEQUENCE [LARGE SCALE GENOMIC DNA]</scope>
    <source>
        <strain evidence="3 4">JCM 14158</strain>
    </source>
</reference>
<comment type="caution">
    <text evidence="3">The sequence shown here is derived from an EMBL/GenBank/DDBJ whole genome shotgun (WGS) entry which is preliminary data.</text>
</comment>
<dbReference type="PROSITE" id="PS51257">
    <property type="entry name" value="PROKAR_LIPOPROTEIN"/>
    <property type="match status" value="1"/>
</dbReference>
<feature type="region of interest" description="Disordered" evidence="1">
    <location>
        <begin position="94"/>
        <end position="135"/>
    </location>
</feature>
<feature type="chain" id="PRO_5039630977" evidence="2">
    <location>
        <begin position="23"/>
        <end position="135"/>
    </location>
</feature>
<organism evidence="3 4">
    <name type="scientific">Actinomadura chibensis</name>
    <dbReference type="NCBI Taxonomy" id="392828"/>
    <lineage>
        <taxon>Bacteria</taxon>
        <taxon>Bacillati</taxon>
        <taxon>Actinomycetota</taxon>
        <taxon>Actinomycetes</taxon>
        <taxon>Streptosporangiales</taxon>
        <taxon>Thermomonosporaceae</taxon>
        <taxon>Actinomadura</taxon>
    </lineage>
</organism>